<reference evidence="1 2" key="1">
    <citation type="journal article" date="2018" name="Sci. Rep.">
        <title>Genomic signatures of local adaptation to the degree of environmental predictability in rotifers.</title>
        <authorList>
            <person name="Franch-Gras L."/>
            <person name="Hahn C."/>
            <person name="Garcia-Roger E.M."/>
            <person name="Carmona M.J."/>
            <person name="Serra M."/>
            <person name="Gomez A."/>
        </authorList>
    </citation>
    <scope>NUCLEOTIDE SEQUENCE [LARGE SCALE GENOMIC DNA]</scope>
    <source>
        <strain evidence="1">HYR1</strain>
    </source>
</reference>
<organism evidence="1 2">
    <name type="scientific">Brachionus plicatilis</name>
    <name type="common">Marine rotifer</name>
    <name type="synonym">Brachionus muelleri</name>
    <dbReference type="NCBI Taxonomy" id="10195"/>
    <lineage>
        <taxon>Eukaryota</taxon>
        <taxon>Metazoa</taxon>
        <taxon>Spiralia</taxon>
        <taxon>Gnathifera</taxon>
        <taxon>Rotifera</taxon>
        <taxon>Eurotatoria</taxon>
        <taxon>Monogononta</taxon>
        <taxon>Pseudotrocha</taxon>
        <taxon>Ploima</taxon>
        <taxon>Brachionidae</taxon>
        <taxon>Brachionus</taxon>
    </lineage>
</organism>
<dbReference type="Proteomes" id="UP000276133">
    <property type="component" value="Unassembled WGS sequence"/>
</dbReference>
<sequence>FDYSLSQQNLIHITEKIISGQTRLLYHNSFLQKFLRKLRNDSNSQNARASLYLFGSLPSHFIFNLIRFQDIINSKSSLSFFEFQHVNRYLNLTFLHQGSEELEKSNLLLLNRFISKILNHGKFLFLKEGKSNLSKIDKVEGYNKENFF</sequence>
<accession>A0A3M7T3U2</accession>
<evidence type="ECO:0000313" key="2">
    <source>
        <dbReference type="Proteomes" id="UP000276133"/>
    </source>
</evidence>
<comment type="caution">
    <text evidence="1">The sequence shown here is derived from an EMBL/GenBank/DDBJ whole genome shotgun (WGS) entry which is preliminary data.</text>
</comment>
<proteinExistence type="predicted"/>
<keyword evidence="2" id="KW-1185">Reference proteome</keyword>
<protein>
    <submittedName>
        <fullName evidence="1">Uncharacterized protein</fullName>
    </submittedName>
</protein>
<dbReference type="AlphaFoldDB" id="A0A3M7T3U2"/>
<dbReference type="EMBL" id="REGN01000325">
    <property type="protein sequence ID" value="RNA42703.1"/>
    <property type="molecule type" value="Genomic_DNA"/>
</dbReference>
<evidence type="ECO:0000313" key="1">
    <source>
        <dbReference type="EMBL" id="RNA42703.1"/>
    </source>
</evidence>
<name>A0A3M7T3U2_BRAPC</name>
<gene>
    <name evidence="1" type="ORF">BpHYR1_005783</name>
</gene>
<feature type="non-terminal residue" evidence="1">
    <location>
        <position position="1"/>
    </location>
</feature>